<dbReference type="GO" id="GO:0016020">
    <property type="term" value="C:membrane"/>
    <property type="evidence" value="ECO:0007669"/>
    <property type="project" value="UniProtKB-SubCell"/>
</dbReference>
<keyword evidence="3 7" id="KW-0812">Transmembrane</keyword>
<evidence type="ECO:0000256" key="2">
    <source>
        <dbReference type="ARBA" id="ARBA00009074"/>
    </source>
</evidence>
<dbReference type="EMBL" id="NMUH01001965">
    <property type="protein sequence ID" value="MQL96837.1"/>
    <property type="molecule type" value="Genomic_DNA"/>
</dbReference>
<evidence type="ECO:0000256" key="5">
    <source>
        <dbReference type="ARBA" id="ARBA00023136"/>
    </source>
</evidence>
<feature type="compositionally biased region" description="Polar residues" evidence="6">
    <location>
        <begin position="34"/>
        <end position="43"/>
    </location>
</feature>
<dbReference type="PANTHER" id="PTHR31113">
    <property type="entry name" value="UPF0496 PROTEIN 3-RELATED"/>
    <property type="match status" value="1"/>
</dbReference>
<dbReference type="OrthoDB" id="776561at2759"/>
<keyword evidence="4 7" id="KW-1133">Transmembrane helix</keyword>
<evidence type="ECO:0000256" key="1">
    <source>
        <dbReference type="ARBA" id="ARBA00004370"/>
    </source>
</evidence>
<name>A0A843VRD3_COLES</name>
<evidence type="ECO:0000313" key="8">
    <source>
        <dbReference type="EMBL" id="MQL96837.1"/>
    </source>
</evidence>
<organism evidence="8 9">
    <name type="scientific">Colocasia esculenta</name>
    <name type="common">Wild taro</name>
    <name type="synonym">Arum esculentum</name>
    <dbReference type="NCBI Taxonomy" id="4460"/>
    <lineage>
        <taxon>Eukaryota</taxon>
        <taxon>Viridiplantae</taxon>
        <taxon>Streptophyta</taxon>
        <taxon>Embryophyta</taxon>
        <taxon>Tracheophyta</taxon>
        <taxon>Spermatophyta</taxon>
        <taxon>Magnoliopsida</taxon>
        <taxon>Liliopsida</taxon>
        <taxon>Araceae</taxon>
        <taxon>Aroideae</taxon>
        <taxon>Colocasieae</taxon>
        <taxon>Colocasia</taxon>
    </lineage>
</organism>
<comment type="caution">
    <text evidence="8">The sequence shown here is derived from an EMBL/GenBank/DDBJ whole genome shotgun (WGS) entry which is preliminary data.</text>
</comment>
<evidence type="ECO:0000256" key="3">
    <source>
        <dbReference type="ARBA" id="ARBA00022692"/>
    </source>
</evidence>
<comment type="subcellular location">
    <subcellularLocation>
        <location evidence="1">Membrane</location>
    </subcellularLocation>
</comment>
<protein>
    <submittedName>
        <fullName evidence="8">Uncharacterized protein</fullName>
    </submittedName>
</protein>
<feature type="transmembrane region" description="Helical" evidence="7">
    <location>
        <begin position="285"/>
        <end position="304"/>
    </location>
</feature>
<feature type="compositionally biased region" description="Polar residues" evidence="6">
    <location>
        <begin position="9"/>
        <end position="19"/>
    </location>
</feature>
<dbReference type="Proteomes" id="UP000652761">
    <property type="component" value="Unassembled WGS sequence"/>
</dbReference>
<sequence length="426" mass="47210">MWPKLRSLAANSGFRNTNVPGGVASPEMQRPKHVSSSSSMPRTVNVNEEYRKALRTKSYVDVWTKIHHHLRRSATHPSAATSPLRPRSPTTSSSRAEEVSSSSSCTSPLTLTPTRSPLSTSSSPFFSYSHLPDDLLEPHNHEALLGVVRDPDLQALFSDYFDASEEACNICGSLLLSIDQLRRNYRSIQRLLNHTIASATLTAVDCAGLGAYVERQNPLSSLKTVHFRRIHDLYESLIGRLMLTRGSIMRRARLVRLARWASGLTLVVACGALATAVLVVAAHTVVVLAVAGGPALAGPFGAWVRRRMRVVRRPGRLERLGAQVDAAARGAYIMSRDMETMSRMVTRLHDEVEHGKDVVRLFLRSRERWILREVSEEGGGAGGFRELLEELEEHVYWCLLTINRTRGLVAQEIIAGASTTTRTTWD</sequence>
<dbReference type="PANTHER" id="PTHR31113:SF20">
    <property type="entry name" value="UPF0496 PROTEIN 2-RELATED"/>
    <property type="match status" value="1"/>
</dbReference>
<feature type="compositionally biased region" description="Low complexity" evidence="6">
    <location>
        <begin position="81"/>
        <end position="120"/>
    </location>
</feature>
<comment type="similarity">
    <text evidence="2">Belongs to the UPF0496 family.</text>
</comment>
<reference evidence="8" key="1">
    <citation type="submission" date="2017-07" db="EMBL/GenBank/DDBJ databases">
        <title>Taro Niue Genome Assembly and Annotation.</title>
        <authorList>
            <person name="Atibalentja N."/>
            <person name="Keating K."/>
            <person name="Fields C.J."/>
        </authorList>
    </citation>
    <scope>NUCLEOTIDE SEQUENCE</scope>
    <source>
        <strain evidence="8">Niue_2</strain>
        <tissue evidence="8">Leaf</tissue>
    </source>
</reference>
<keyword evidence="5 7" id="KW-0472">Membrane</keyword>
<gene>
    <name evidence="8" type="ORF">Taro_029516</name>
</gene>
<feature type="transmembrane region" description="Helical" evidence="7">
    <location>
        <begin position="257"/>
        <end position="279"/>
    </location>
</feature>
<dbReference type="AlphaFoldDB" id="A0A843VRD3"/>
<proteinExistence type="inferred from homology"/>
<evidence type="ECO:0000256" key="7">
    <source>
        <dbReference type="SAM" id="Phobius"/>
    </source>
</evidence>
<accession>A0A843VRD3</accession>
<evidence type="ECO:0000256" key="4">
    <source>
        <dbReference type="ARBA" id="ARBA00022989"/>
    </source>
</evidence>
<evidence type="ECO:0000313" key="9">
    <source>
        <dbReference type="Proteomes" id="UP000652761"/>
    </source>
</evidence>
<feature type="region of interest" description="Disordered" evidence="6">
    <location>
        <begin position="71"/>
        <end position="120"/>
    </location>
</feature>
<dbReference type="InterPro" id="IPR007749">
    <property type="entry name" value="DUF677"/>
</dbReference>
<evidence type="ECO:0000256" key="6">
    <source>
        <dbReference type="SAM" id="MobiDB-lite"/>
    </source>
</evidence>
<feature type="region of interest" description="Disordered" evidence="6">
    <location>
        <begin position="1"/>
        <end position="43"/>
    </location>
</feature>
<keyword evidence="9" id="KW-1185">Reference proteome</keyword>